<dbReference type="Pfam" id="PF00723">
    <property type="entry name" value="Glyco_hydro_15"/>
    <property type="match status" value="1"/>
</dbReference>
<evidence type="ECO:0000259" key="2">
    <source>
        <dbReference type="Pfam" id="PF00723"/>
    </source>
</evidence>
<feature type="compositionally biased region" description="Basic and acidic residues" evidence="1">
    <location>
        <begin position="633"/>
        <end position="658"/>
    </location>
</feature>
<organism evidence="4 5">
    <name type="scientific">Actinoallomurus liliacearum</name>
    <dbReference type="NCBI Taxonomy" id="1080073"/>
    <lineage>
        <taxon>Bacteria</taxon>
        <taxon>Bacillati</taxon>
        <taxon>Actinomycetota</taxon>
        <taxon>Actinomycetes</taxon>
        <taxon>Streptosporangiales</taxon>
        <taxon>Thermomonosporaceae</taxon>
        <taxon>Actinoallomurus</taxon>
    </lineage>
</organism>
<feature type="compositionally biased region" description="Basic and acidic residues" evidence="1">
    <location>
        <begin position="712"/>
        <end position="723"/>
    </location>
</feature>
<feature type="domain" description="Trehalase-like N-terminal" evidence="3">
    <location>
        <begin position="3"/>
        <end position="176"/>
    </location>
</feature>
<dbReference type="InterPro" id="IPR045582">
    <property type="entry name" value="Trehalase-like_N"/>
</dbReference>
<evidence type="ECO:0000313" key="4">
    <source>
        <dbReference type="EMBL" id="GAA4609760.1"/>
    </source>
</evidence>
<name>A0ABP8TJH9_9ACTN</name>
<dbReference type="GO" id="GO:0016787">
    <property type="term" value="F:hydrolase activity"/>
    <property type="evidence" value="ECO:0007669"/>
    <property type="project" value="UniProtKB-KW"/>
</dbReference>
<protein>
    <submittedName>
        <fullName evidence="4">Glycoside hydrolase family 15 protein</fullName>
    </submittedName>
</protein>
<evidence type="ECO:0000259" key="3">
    <source>
        <dbReference type="Pfam" id="PF19291"/>
    </source>
</evidence>
<dbReference type="InterPro" id="IPR012341">
    <property type="entry name" value="6hp_glycosidase-like_sf"/>
</dbReference>
<dbReference type="Pfam" id="PF19291">
    <property type="entry name" value="TREH_N"/>
    <property type="match status" value="1"/>
</dbReference>
<dbReference type="SUPFAM" id="SSF48208">
    <property type="entry name" value="Six-hairpin glycosidases"/>
    <property type="match status" value="1"/>
</dbReference>
<dbReference type="InterPro" id="IPR008928">
    <property type="entry name" value="6-hairpin_glycosidase_sf"/>
</dbReference>
<dbReference type="EMBL" id="BAABHJ010000009">
    <property type="protein sequence ID" value="GAA4609760.1"/>
    <property type="molecule type" value="Genomic_DNA"/>
</dbReference>
<proteinExistence type="predicted"/>
<keyword evidence="5" id="KW-1185">Reference proteome</keyword>
<dbReference type="PANTHER" id="PTHR31616:SF10">
    <property type="entry name" value="TREHALASE"/>
    <property type="match status" value="1"/>
</dbReference>
<dbReference type="InterPro" id="IPR011613">
    <property type="entry name" value="GH15-like"/>
</dbReference>
<reference evidence="5" key="1">
    <citation type="journal article" date="2019" name="Int. J. Syst. Evol. Microbiol.">
        <title>The Global Catalogue of Microorganisms (GCM) 10K type strain sequencing project: providing services to taxonomists for standard genome sequencing and annotation.</title>
        <authorList>
            <consortium name="The Broad Institute Genomics Platform"/>
            <consortium name="The Broad Institute Genome Sequencing Center for Infectious Disease"/>
            <person name="Wu L."/>
            <person name="Ma J."/>
        </authorList>
    </citation>
    <scope>NUCLEOTIDE SEQUENCE [LARGE SCALE GENOMIC DNA]</scope>
    <source>
        <strain evidence="5">JCM 17938</strain>
    </source>
</reference>
<dbReference type="PANTHER" id="PTHR31616">
    <property type="entry name" value="TREHALASE"/>
    <property type="match status" value="1"/>
</dbReference>
<comment type="caution">
    <text evidence="4">The sequence shown here is derived from an EMBL/GenBank/DDBJ whole genome shotgun (WGS) entry which is preliminary data.</text>
</comment>
<sequence>MSTRPISDHGLLSDCRSAALVTSDGSVDWLCSPRFDSPAIFARLLDEQAGHWSIRPSAPAQVARRYLDDTLVLETTFRTRGGTVVLVDALALGGRERGHGLGASSPGVLLREATCVQGRVDLEVCYAPRPEFGLIHPRLEHSRGVLIARGGAQVLTLSTPVDLRVSGSTAHATVTLRAGERLSMALHAAPCWQAEPMCWTPRLVHRRIKDTISGWRSWSRAHTGYEGPWQDEVGHSGRVLRALTFAPTGAIVAAATTSLPECVGGGRNWDYRYTWIRDASLTVQALTTASSCEREQAAFFTFLARAAATQLDRGVDLQIMYGIGGECDLSERPLPHLTGWRDSAPVRIGNDAWRQRQLDVYGEMLDAAHHLSGDTAENGLDPIARGFLRDAAETAARRWREPDRGIWEVRGPNRHFLHSKLMCWVALDRAIALAPALRATGRVEDWRRVRAQIRNAILTEGWNPQTGAFTQAFGGTELDASALTIPIVGFLPGDDPRVRSTVAAIAGRLTDERGLVRRYTGPDGMPGGEGSFLLCTFWLAQALALTGQRTPAERVFRTAASQANDVGLLAEEVDTSTGEPLGNFPQAFSHVGLINAARAIRDTDGGRLHGHRGPAYRWPCRLAAARRGLHGGSGRDDAPAMSERSSRRERPPSRERVRSAGGELAPAPLGDGVPLGVPGREQPAGLGPDPAGRQQGGGQPRVQEGEAPPLVHEPRLRQHDRLR</sequence>
<dbReference type="Proteomes" id="UP001500212">
    <property type="component" value="Unassembled WGS sequence"/>
</dbReference>
<feature type="domain" description="GH15-like" evidence="2">
    <location>
        <begin position="244"/>
        <end position="597"/>
    </location>
</feature>
<feature type="region of interest" description="Disordered" evidence="1">
    <location>
        <begin position="627"/>
        <end position="723"/>
    </location>
</feature>
<dbReference type="Gene3D" id="1.50.10.10">
    <property type="match status" value="1"/>
</dbReference>
<keyword evidence="4" id="KW-0378">Hydrolase</keyword>
<gene>
    <name evidence="4" type="ORF">GCM10023195_39610</name>
</gene>
<accession>A0ABP8TJH9</accession>
<evidence type="ECO:0000313" key="5">
    <source>
        <dbReference type="Proteomes" id="UP001500212"/>
    </source>
</evidence>
<feature type="compositionally biased region" description="Low complexity" evidence="1">
    <location>
        <begin position="664"/>
        <end position="679"/>
    </location>
</feature>
<evidence type="ECO:0000256" key="1">
    <source>
        <dbReference type="SAM" id="MobiDB-lite"/>
    </source>
</evidence>